<feature type="domain" description="C3H1-type" evidence="7">
    <location>
        <begin position="175"/>
        <end position="212"/>
    </location>
</feature>
<name>A0A6P8I3W8_ACTTE</name>
<accession>A0A6P8I3W8</accession>
<feature type="zinc finger region" description="C3H1-type" evidence="5">
    <location>
        <begin position="98"/>
        <end position="125"/>
    </location>
</feature>
<dbReference type="Gene3D" id="6.20.400.10">
    <property type="match status" value="1"/>
</dbReference>
<evidence type="ECO:0000313" key="8">
    <source>
        <dbReference type="Proteomes" id="UP000515163"/>
    </source>
</evidence>
<dbReference type="Pfam" id="PF00642">
    <property type="entry name" value="zf-CCCH"/>
    <property type="match status" value="1"/>
</dbReference>
<dbReference type="FunCoup" id="A0A6P8I3W8">
    <property type="interactions" value="2473"/>
</dbReference>
<keyword evidence="3 5" id="KW-0863">Zinc-finger</keyword>
<feature type="zinc finger region" description="C3H1-type" evidence="5">
    <location>
        <begin position="175"/>
        <end position="212"/>
    </location>
</feature>
<feature type="region of interest" description="Disordered" evidence="6">
    <location>
        <begin position="342"/>
        <end position="409"/>
    </location>
</feature>
<dbReference type="AlphaFoldDB" id="A0A6P8I3W8"/>
<evidence type="ECO:0000256" key="6">
    <source>
        <dbReference type="SAM" id="MobiDB-lite"/>
    </source>
</evidence>
<feature type="compositionally biased region" description="Acidic residues" evidence="6">
    <location>
        <begin position="305"/>
        <end position="314"/>
    </location>
</feature>
<dbReference type="SMART" id="SM00356">
    <property type="entry name" value="ZnF_C3H1"/>
    <property type="match status" value="2"/>
</dbReference>
<dbReference type="PROSITE" id="PS50103">
    <property type="entry name" value="ZF_C3H1"/>
    <property type="match status" value="2"/>
</dbReference>
<feature type="compositionally biased region" description="Basic and acidic residues" evidence="6">
    <location>
        <begin position="60"/>
        <end position="78"/>
    </location>
</feature>
<comment type="similarity">
    <text evidence="1">Belongs to the ZC3H15/TMA46 family.</text>
</comment>
<dbReference type="Pfam" id="PF16543">
    <property type="entry name" value="DFRP_C"/>
    <property type="match status" value="1"/>
</dbReference>
<dbReference type="PANTHER" id="PTHR12681:SF0">
    <property type="entry name" value="ZINC FINGER CCCH DOMAIN-CONTAINING PROTEIN 15"/>
    <property type="match status" value="1"/>
</dbReference>
<reference evidence="9" key="1">
    <citation type="submission" date="2025-08" db="UniProtKB">
        <authorList>
            <consortium name="RefSeq"/>
        </authorList>
    </citation>
    <scope>IDENTIFICATION</scope>
    <source>
        <tissue evidence="9">Tentacle</tissue>
    </source>
</reference>
<dbReference type="InterPro" id="IPR036855">
    <property type="entry name" value="Znf_CCCH_sf"/>
</dbReference>
<feature type="region of interest" description="Disordered" evidence="6">
    <location>
        <begin position="300"/>
        <end position="325"/>
    </location>
</feature>
<dbReference type="GO" id="GO:0002181">
    <property type="term" value="P:cytoplasmic translation"/>
    <property type="evidence" value="ECO:0007669"/>
    <property type="project" value="TreeGrafter"/>
</dbReference>
<evidence type="ECO:0000256" key="3">
    <source>
        <dbReference type="ARBA" id="ARBA00022771"/>
    </source>
</evidence>
<evidence type="ECO:0000256" key="1">
    <source>
        <dbReference type="ARBA" id="ARBA00010043"/>
    </source>
</evidence>
<protein>
    <submittedName>
        <fullName evidence="9">Zinc finger CCCH domain-containing protein 15 homolog</fullName>
    </submittedName>
</protein>
<evidence type="ECO:0000256" key="2">
    <source>
        <dbReference type="ARBA" id="ARBA00022723"/>
    </source>
</evidence>
<dbReference type="OrthoDB" id="278280at2759"/>
<evidence type="ECO:0000256" key="4">
    <source>
        <dbReference type="ARBA" id="ARBA00022833"/>
    </source>
</evidence>
<gene>
    <name evidence="9" type="primary">LOC116297975</name>
</gene>
<evidence type="ECO:0000313" key="9">
    <source>
        <dbReference type="RefSeq" id="XP_031562156.1"/>
    </source>
</evidence>
<dbReference type="KEGG" id="aten:116297975"/>
<dbReference type="GeneID" id="116297975"/>
<evidence type="ECO:0000259" key="7">
    <source>
        <dbReference type="PROSITE" id="PS50103"/>
    </source>
</evidence>
<dbReference type="PANTHER" id="PTHR12681">
    <property type="entry name" value="ZINC FINGER-CONTAINING PROTEIN P48ZNF"/>
    <property type="match status" value="1"/>
</dbReference>
<evidence type="ECO:0000256" key="5">
    <source>
        <dbReference type="PROSITE-ProRule" id="PRU00723"/>
    </source>
</evidence>
<dbReference type="InterPro" id="IPR000571">
    <property type="entry name" value="Znf_CCCH"/>
</dbReference>
<dbReference type="InterPro" id="IPR032378">
    <property type="entry name" value="ZC3H15/TMA46_C"/>
</dbReference>
<feature type="region of interest" description="Disordered" evidence="6">
    <location>
        <begin position="1"/>
        <end position="20"/>
    </location>
</feature>
<dbReference type="GO" id="GO:0003729">
    <property type="term" value="F:mRNA binding"/>
    <property type="evidence" value="ECO:0007669"/>
    <property type="project" value="TreeGrafter"/>
</dbReference>
<dbReference type="GO" id="GO:0005829">
    <property type="term" value="C:cytosol"/>
    <property type="evidence" value="ECO:0007669"/>
    <property type="project" value="TreeGrafter"/>
</dbReference>
<sequence length="421" mass="47914">MPPKQKKNEPSKKNVEKKKEKVIEDKTFGLKNKKGKKQQEFVKQVTQQVKFGGNPSARKLQQDQEKKKQEIEAKKREKEEANKLFKPVITQKVSAGADPASVVCAFFKQGACSKGDKCKFSHNLSLDRKGEKRSIYVDKRDAEEDLKDDTIDKWDQKKLEEVIEKKHGAKEKCMPKTEIVCKYFLEALDKNLYGWFWSCPNGTTCIYRHALPPGFVFKKKQDKEVKEEISIEEFIETERMNLGPNLTKVTLETFLMWKQKKLKEKKEAFAKEQEKKKDDFKSGRIVGKVSGREVFQFKPELAGADADEDEETEDISIYRKKDEDDDDDIKVVDVTVEALAASAKEVDGTGTVNKQKNKDTEKNPKDTSATDENGLDEACGGGSNVNQPENTAPVVDGIPIEESLFDEDIDDLELDELEIVD</sequence>
<keyword evidence="4 5" id="KW-0862">Zinc</keyword>
<dbReference type="RefSeq" id="XP_031562156.1">
    <property type="nucleotide sequence ID" value="XM_031706296.1"/>
</dbReference>
<keyword evidence="8" id="KW-1185">Reference proteome</keyword>
<organism evidence="8 9">
    <name type="scientific">Actinia tenebrosa</name>
    <name type="common">Australian red waratah sea anemone</name>
    <dbReference type="NCBI Taxonomy" id="6105"/>
    <lineage>
        <taxon>Eukaryota</taxon>
        <taxon>Metazoa</taxon>
        <taxon>Cnidaria</taxon>
        <taxon>Anthozoa</taxon>
        <taxon>Hexacorallia</taxon>
        <taxon>Actiniaria</taxon>
        <taxon>Actiniidae</taxon>
        <taxon>Actinia</taxon>
    </lineage>
</organism>
<feature type="region of interest" description="Disordered" evidence="6">
    <location>
        <begin position="48"/>
        <end position="78"/>
    </location>
</feature>
<feature type="compositionally biased region" description="Basic and acidic residues" evidence="6">
    <location>
        <begin position="356"/>
        <end position="365"/>
    </location>
</feature>
<feature type="domain" description="C3H1-type" evidence="7">
    <location>
        <begin position="98"/>
        <end position="125"/>
    </location>
</feature>
<dbReference type="GO" id="GO:0008270">
    <property type="term" value="F:zinc ion binding"/>
    <property type="evidence" value="ECO:0007669"/>
    <property type="project" value="UniProtKB-KW"/>
</dbReference>
<dbReference type="Gene3D" id="4.10.1000.10">
    <property type="entry name" value="Zinc finger, CCCH-type"/>
    <property type="match status" value="1"/>
</dbReference>
<dbReference type="InParanoid" id="A0A6P8I3W8"/>
<keyword evidence="2 5" id="KW-0479">Metal-binding</keyword>
<proteinExistence type="inferred from homology"/>
<dbReference type="Proteomes" id="UP000515163">
    <property type="component" value="Unplaced"/>
</dbReference>
<dbReference type="SUPFAM" id="SSF90229">
    <property type="entry name" value="CCCH zinc finger"/>
    <property type="match status" value="1"/>
</dbReference>